<evidence type="ECO:0000256" key="5">
    <source>
        <dbReference type="ARBA" id="ARBA00022989"/>
    </source>
</evidence>
<dbReference type="PANTHER" id="PTHR43744:SF12">
    <property type="entry name" value="ABC TRANSPORTER PERMEASE PROTEIN MG189-RELATED"/>
    <property type="match status" value="1"/>
</dbReference>
<feature type="transmembrane region" description="Helical" evidence="7">
    <location>
        <begin position="150"/>
        <end position="170"/>
    </location>
</feature>
<comment type="caution">
    <text evidence="10">The sequence shown here is derived from an EMBL/GenBank/DDBJ whole genome shotgun (WGS) entry which is preliminary data.</text>
</comment>
<keyword evidence="3" id="KW-1003">Cell membrane</keyword>
<evidence type="ECO:0000256" key="7">
    <source>
        <dbReference type="RuleBase" id="RU363032"/>
    </source>
</evidence>
<proteinExistence type="inferred from homology"/>
<reference evidence="10" key="1">
    <citation type="journal article" date="2021" name="PeerJ">
        <title>Extensive microbial diversity within the chicken gut microbiome revealed by metagenomics and culture.</title>
        <authorList>
            <person name="Gilroy R."/>
            <person name="Ravi A."/>
            <person name="Getino M."/>
            <person name="Pursley I."/>
            <person name="Horton D.L."/>
            <person name="Alikhan N.F."/>
            <person name="Baker D."/>
            <person name="Gharbi K."/>
            <person name="Hall N."/>
            <person name="Watson M."/>
            <person name="Adriaenssens E.M."/>
            <person name="Foster-Nyarko E."/>
            <person name="Jarju S."/>
            <person name="Secka A."/>
            <person name="Antonio M."/>
            <person name="Oren A."/>
            <person name="Chaudhuri R.R."/>
            <person name="La Ragione R."/>
            <person name="Hildebrand F."/>
            <person name="Pallen M.J."/>
        </authorList>
    </citation>
    <scope>NUCLEOTIDE SEQUENCE</scope>
    <source>
        <strain evidence="10">CHK192-19661</strain>
    </source>
</reference>
<dbReference type="PANTHER" id="PTHR43744">
    <property type="entry name" value="ABC TRANSPORTER PERMEASE PROTEIN MG189-RELATED-RELATED"/>
    <property type="match status" value="1"/>
</dbReference>
<feature type="transmembrane region" description="Helical" evidence="7">
    <location>
        <begin position="182"/>
        <end position="202"/>
    </location>
</feature>
<feature type="region of interest" description="Disordered" evidence="8">
    <location>
        <begin position="1"/>
        <end position="26"/>
    </location>
</feature>
<keyword evidence="5 7" id="KW-1133">Transmembrane helix</keyword>
<keyword evidence="4 7" id="KW-0812">Transmembrane</keyword>
<dbReference type="Proteomes" id="UP000824025">
    <property type="component" value="Unassembled WGS sequence"/>
</dbReference>
<evidence type="ECO:0000256" key="3">
    <source>
        <dbReference type="ARBA" id="ARBA00022475"/>
    </source>
</evidence>
<feature type="transmembrane region" description="Helical" evidence="7">
    <location>
        <begin position="116"/>
        <end position="138"/>
    </location>
</feature>
<dbReference type="SUPFAM" id="SSF161098">
    <property type="entry name" value="MetI-like"/>
    <property type="match status" value="1"/>
</dbReference>
<evidence type="ECO:0000256" key="4">
    <source>
        <dbReference type="ARBA" id="ARBA00022692"/>
    </source>
</evidence>
<dbReference type="Pfam" id="PF00528">
    <property type="entry name" value="BPD_transp_1"/>
    <property type="match status" value="1"/>
</dbReference>
<protein>
    <submittedName>
        <fullName evidence="10">Carbohydrate ABC transporter permease</fullName>
    </submittedName>
</protein>
<dbReference type="EMBL" id="DXCF01000005">
    <property type="protein sequence ID" value="HIZ09129.1"/>
    <property type="molecule type" value="Genomic_DNA"/>
</dbReference>
<accession>A0A9D2IH65</accession>
<feature type="transmembrane region" description="Helical" evidence="7">
    <location>
        <begin position="281"/>
        <end position="302"/>
    </location>
</feature>
<feature type="transmembrane region" description="Helical" evidence="7">
    <location>
        <begin position="52"/>
        <end position="74"/>
    </location>
</feature>
<keyword evidence="6 7" id="KW-0472">Membrane</keyword>
<evidence type="ECO:0000256" key="6">
    <source>
        <dbReference type="ARBA" id="ARBA00023136"/>
    </source>
</evidence>
<evidence type="ECO:0000256" key="8">
    <source>
        <dbReference type="SAM" id="MobiDB-lite"/>
    </source>
</evidence>
<dbReference type="CDD" id="cd06261">
    <property type="entry name" value="TM_PBP2"/>
    <property type="match status" value="1"/>
</dbReference>
<gene>
    <name evidence="10" type="ORF">H9726_01450</name>
</gene>
<dbReference type="InterPro" id="IPR000515">
    <property type="entry name" value="MetI-like"/>
</dbReference>
<comment type="similarity">
    <text evidence="7">Belongs to the binding-protein-dependent transport system permease family.</text>
</comment>
<keyword evidence="2 7" id="KW-0813">Transport</keyword>
<sequence>MQTEEKNLTSIERPAEEPVQEAPVAGQAAESAAKAAKPVRVKDPASTVALRWVARVLMIVWSVLIIYPLFWTLITSFKNSYQFMSDPWALPSRWMYSNYVDAWIDASFADYFMNSVYVTLGALVLTVIMVSTSSYVIAKYRHPVIRFLERFYALFMMAPQVLLLIPLMYLCLKFNLTNLFTLMVLYAIQSVPFYCFMMVPFVRGIDDAFLEAAQIDGANEFYVFVKIILPMAVPAVAMVALLNVVGSWNEYMMAITLIKDPNYYTLPAGINNITSSAVYSYGVKFAALIISMIPVLIIYAIFQKPLQNGLSAGDGVKG</sequence>
<name>A0A9D2IH65_9FIRM</name>
<feature type="domain" description="ABC transmembrane type-1" evidence="9">
    <location>
        <begin position="112"/>
        <end position="302"/>
    </location>
</feature>
<dbReference type="GO" id="GO:0055085">
    <property type="term" value="P:transmembrane transport"/>
    <property type="evidence" value="ECO:0007669"/>
    <property type="project" value="InterPro"/>
</dbReference>
<dbReference type="GO" id="GO:0005886">
    <property type="term" value="C:plasma membrane"/>
    <property type="evidence" value="ECO:0007669"/>
    <property type="project" value="UniProtKB-SubCell"/>
</dbReference>
<organism evidence="10 11">
    <name type="scientific">Candidatus Borkfalkia avicola</name>
    <dbReference type="NCBI Taxonomy" id="2838503"/>
    <lineage>
        <taxon>Bacteria</taxon>
        <taxon>Bacillati</taxon>
        <taxon>Bacillota</taxon>
        <taxon>Clostridia</taxon>
        <taxon>Christensenellales</taxon>
        <taxon>Christensenellaceae</taxon>
        <taxon>Candidatus Borkfalkia</taxon>
    </lineage>
</organism>
<dbReference type="PROSITE" id="PS50928">
    <property type="entry name" value="ABC_TM1"/>
    <property type="match status" value="1"/>
</dbReference>
<evidence type="ECO:0000313" key="10">
    <source>
        <dbReference type="EMBL" id="HIZ09129.1"/>
    </source>
</evidence>
<comment type="subcellular location">
    <subcellularLocation>
        <location evidence="1 7">Cell membrane</location>
        <topology evidence="1 7">Multi-pass membrane protein</topology>
    </subcellularLocation>
</comment>
<reference evidence="10" key="2">
    <citation type="submission" date="2021-04" db="EMBL/GenBank/DDBJ databases">
        <authorList>
            <person name="Gilroy R."/>
        </authorList>
    </citation>
    <scope>NUCLEOTIDE SEQUENCE</scope>
    <source>
        <strain evidence="10">CHK192-19661</strain>
    </source>
</reference>
<dbReference type="Gene3D" id="1.10.3720.10">
    <property type="entry name" value="MetI-like"/>
    <property type="match status" value="1"/>
</dbReference>
<feature type="transmembrane region" description="Helical" evidence="7">
    <location>
        <begin position="223"/>
        <end position="245"/>
    </location>
</feature>
<evidence type="ECO:0000256" key="2">
    <source>
        <dbReference type="ARBA" id="ARBA00022448"/>
    </source>
</evidence>
<evidence type="ECO:0000259" key="9">
    <source>
        <dbReference type="PROSITE" id="PS50928"/>
    </source>
</evidence>
<dbReference type="InterPro" id="IPR035906">
    <property type="entry name" value="MetI-like_sf"/>
</dbReference>
<evidence type="ECO:0000313" key="11">
    <source>
        <dbReference type="Proteomes" id="UP000824025"/>
    </source>
</evidence>
<evidence type="ECO:0000256" key="1">
    <source>
        <dbReference type="ARBA" id="ARBA00004651"/>
    </source>
</evidence>
<dbReference type="AlphaFoldDB" id="A0A9D2IH65"/>